<proteinExistence type="predicted"/>
<gene>
    <name evidence="1" type="ORF">I4F81_004288</name>
</gene>
<organism evidence="1 2">
    <name type="scientific">Pyropia yezoensis</name>
    <name type="common">Susabi-nori</name>
    <name type="synonym">Porphyra yezoensis</name>
    <dbReference type="NCBI Taxonomy" id="2788"/>
    <lineage>
        <taxon>Eukaryota</taxon>
        <taxon>Rhodophyta</taxon>
        <taxon>Bangiophyceae</taxon>
        <taxon>Bangiales</taxon>
        <taxon>Bangiaceae</taxon>
        <taxon>Pyropia</taxon>
    </lineage>
</organism>
<evidence type="ECO:0000313" key="1">
    <source>
        <dbReference type="EMBL" id="KAK1861707.1"/>
    </source>
</evidence>
<evidence type="ECO:0000313" key="2">
    <source>
        <dbReference type="Proteomes" id="UP000798662"/>
    </source>
</evidence>
<comment type="caution">
    <text evidence="1">The sequence shown here is derived from an EMBL/GenBank/DDBJ whole genome shotgun (WGS) entry which is preliminary data.</text>
</comment>
<dbReference type="EMBL" id="CM020618">
    <property type="protein sequence ID" value="KAK1861707.1"/>
    <property type="molecule type" value="Genomic_DNA"/>
</dbReference>
<keyword evidence="2" id="KW-1185">Reference proteome</keyword>
<accession>A0ACC3BUY2</accession>
<dbReference type="Proteomes" id="UP000798662">
    <property type="component" value="Chromosome 1"/>
</dbReference>
<reference evidence="1" key="1">
    <citation type="submission" date="2019-11" db="EMBL/GenBank/DDBJ databases">
        <title>Nori genome reveals adaptations in red seaweeds to the harsh intertidal environment.</title>
        <authorList>
            <person name="Wang D."/>
            <person name="Mao Y."/>
        </authorList>
    </citation>
    <scope>NUCLEOTIDE SEQUENCE</scope>
    <source>
        <tissue evidence="1">Gametophyte</tissue>
    </source>
</reference>
<protein>
    <submittedName>
        <fullName evidence="1">Uncharacterized protein</fullName>
    </submittedName>
</protein>
<name>A0ACC3BUY2_PYRYE</name>
<sequence length="354" mass="34433">MGADASAFVPPPAALAAAAARRGVTRVEVRVHAVTAAAYAAGTVPDAATLAAWAAHIAGDDVRPAVRGRGRGWGRDGRGGGGVRAGGGGVPPPAPPVAVDRGVAAAAVADVVRAAAAAARASTVGGRLAPARWAAKRLLRGAAAVAAPAVGWASRDLLPCAVAAATVWPARAGEVAALAQLAAVHEADGKDNDAAAAAAAWAWGGGLADAAAWVEDAWMSVTHASAAAFARSPPAGWTAAPLLLTGGAAGVAAAHPLLPLSLDALAAAAATVSVRVSPTATFVYTNPAHPAVVAGTFTPPSVVASMPASEFVARTADHSREGGGGGALPPLYPHPHSGGGGGERVNHAFPILLK</sequence>